<keyword evidence="2" id="KW-1185">Reference proteome</keyword>
<name>A0A8J2P4G7_9HEXA</name>
<organism evidence="1 2">
    <name type="scientific">Allacma fusca</name>
    <dbReference type="NCBI Taxonomy" id="39272"/>
    <lineage>
        <taxon>Eukaryota</taxon>
        <taxon>Metazoa</taxon>
        <taxon>Ecdysozoa</taxon>
        <taxon>Arthropoda</taxon>
        <taxon>Hexapoda</taxon>
        <taxon>Collembola</taxon>
        <taxon>Symphypleona</taxon>
        <taxon>Sminthuridae</taxon>
        <taxon>Allacma</taxon>
    </lineage>
</organism>
<gene>
    <name evidence="1" type="ORF">AFUS01_LOCUS14111</name>
</gene>
<dbReference type="EMBL" id="CAJVCH010117920">
    <property type="protein sequence ID" value="CAG7725131.1"/>
    <property type="molecule type" value="Genomic_DNA"/>
</dbReference>
<sequence>MIMPGLLCPMLGQMIWKSTEELGIGNATGRDSKKHHVTVVIVRYSPPGNILDRDAFVENVLPPQSGTFLKSEDAI</sequence>
<dbReference type="Proteomes" id="UP000708208">
    <property type="component" value="Unassembled WGS sequence"/>
</dbReference>
<dbReference type="OrthoDB" id="7870438at2759"/>
<protein>
    <submittedName>
        <fullName evidence="1">Uncharacterized protein</fullName>
    </submittedName>
</protein>
<accession>A0A8J2P4G7</accession>
<reference evidence="1" key="1">
    <citation type="submission" date="2021-06" db="EMBL/GenBank/DDBJ databases">
        <authorList>
            <person name="Hodson N. C."/>
            <person name="Mongue J. A."/>
            <person name="Jaron S. K."/>
        </authorList>
    </citation>
    <scope>NUCLEOTIDE SEQUENCE</scope>
</reference>
<comment type="caution">
    <text evidence="1">The sequence shown here is derived from an EMBL/GenBank/DDBJ whole genome shotgun (WGS) entry which is preliminary data.</text>
</comment>
<proteinExistence type="predicted"/>
<dbReference type="AlphaFoldDB" id="A0A8J2P4G7"/>
<evidence type="ECO:0000313" key="2">
    <source>
        <dbReference type="Proteomes" id="UP000708208"/>
    </source>
</evidence>
<evidence type="ECO:0000313" key="1">
    <source>
        <dbReference type="EMBL" id="CAG7725131.1"/>
    </source>
</evidence>